<feature type="domain" description="C2H2-type" evidence="10">
    <location>
        <begin position="433"/>
        <end position="460"/>
    </location>
</feature>
<organism evidence="11 12">
    <name type="scientific">Artemia franciscana</name>
    <name type="common">Brine shrimp</name>
    <name type="synonym">Artemia sanfranciscana</name>
    <dbReference type="NCBI Taxonomy" id="6661"/>
    <lineage>
        <taxon>Eukaryota</taxon>
        <taxon>Metazoa</taxon>
        <taxon>Ecdysozoa</taxon>
        <taxon>Arthropoda</taxon>
        <taxon>Crustacea</taxon>
        <taxon>Branchiopoda</taxon>
        <taxon>Anostraca</taxon>
        <taxon>Artemiidae</taxon>
        <taxon>Artemia</taxon>
    </lineage>
</organism>
<dbReference type="GO" id="GO:0005634">
    <property type="term" value="C:nucleus"/>
    <property type="evidence" value="ECO:0007669"/>
    <property type="project" value="UniProtKB-SubCell"/>
</dbReference>
<feature type="domain" description="BTB" evidence="9">
    <location>
        <begin position="35"/>
        <end position="100"/>
    </location>
</feature>
<dbReference type="InterPro" id="IPR011333">
    <property type="entry name" value="SKP1/BTB/POZ_sf"/>
</dbReference>
<keyword evidence="6" id="KW-0539">Nucleus</keyword>
<feature type="compositionally biased region" description="Polar residues" evidence="8">
    <location>
        <begin position="189"/>
        <end position="198"/>
    </location>
</feature>
<evidence type="ECO:0000256" key="2">
    <source>
        <dbReference type="ARBA" id="ARBA00022723"/>
    </source>
</evidence>
<dbReference type="SUPFAM" id="SSF57667">
    <property type="entry name" value="beta-beta-alpha zinc fingers"/>
    <property type="match status" value="1"/>
</dbReference>
<protein>
    <submittedName>
        <fullName evidence="11">Uncharacterized protein</fullName>
    </submittedName>
</protein>
<dbReference type="SUPFAM" id="SSF54695">
    <property type="entry name" value="POZ domain"/>
    <property type="match status" value="1"/>
</dbReference>
<dbReference type="Gene3D" id="3.30.710.10">
    <property type="entry name" value="Potassium Channel Kv1.1, Chain A"/>
    <property type="match status" value="1"/>
</dbReference>
<dbReference type="EMBL" id="JAVRJZ010000011">
    <property type="protein sequence ID" value="KAK2716585.1"/>
    <property type="molecule type" value="Genomic_DNA"/>
</dbReference>
<feature type="compositionally biased region" description="Polar residues" evidence="8">
    <location>
        <begin position="124"/>
        <end position="142"/>
    </location>
</feature>
<dbReference type="InterPro" id="IPR000210">
    <property type="entry name" value="BTB/POZ_dom"/>
</dbReference>
<feature type="region of interest" description="Disordered" evidence="8">
    <location>
        <begin position="176"/>
        <end position="198"/>
    </location>
</feature>
<dbReference type="Pfam" id="PF00096">
    <property type="entry name" value="zf-C2H2"/>
    <property type="match status" value="2"/>
</dbReference>
<dbReference type="FunFam" id="3.30.160.60:FF:000624">
    <property type="entry name" value="zinc finger protein 697"/>
    <property type="match status" value="1"/>
</dbReference>
<evidence type="ECO:0000256" key="6">
    <source>
        <dbReference type="ARBA" id="ARBA00023242"/>
    </source>
</evidence>
<evidence type="ECO:0000256" key="8">
    <source>
        <dbReference type="SAM" id="MobiDB-lite"/>
    </source>
</evidence>
<evidence type="ECO:0000313" key="12">
    <source>
        <dbReference type="Proteomes" id="UP001187531"/>
    </source>
</evidence>
<evidence type="ECO:0000259" key="10">
    <source>
        <dbReference type="PROSITE" id="PS50157"/>
    </source>
</evidence>
<dbReference type="PROSITE" id="PS00028">
    <property type="entry name" value="ZINC_FINGER_C2H2_1"/>
    <property type="match status" value="2"/>
</dbReference>
<accession>A0AA88HVK2</accession>
<dbReference type="Proteomes" id="UP001187531">
    <property type="component" value="Unassembled WGS sequence"/>
</dbReference>
<keyword evidence="12" id="KW-1185">Reference proteome</keyword>
<proteinExistence type="predicted"/>
<dbReference type="InterPro" id="IPR036236">
    <property type="entry name" value="Znf_C2H2_sf"/>
</dbReference>
<comment type="subcellular location">
    <subcellularLocation>
        <location evidence="1">Nucleus</location>
    </subcellularLocation>
</comment>
<dbReference type="GO" id="GO:0008270">
    <property type="term" value="F:zinc ion binding"/>
    <property type="evidence" value="ECO:0007669"/>
    <property type="project" value="UniProtKB-KW"/>
</dbReference>
<gene>
    <name evidence="11" type="ORF">QYM36_006910</name>
</gene>
<name>A0AA88HVK2_ARTSF</name>
<dbReference type="PANTHER" id="PTHR24394">
    <property type="entry name" value="ZINC FINGER PROTEIN"/>
    <property type="match status" value="1"/>
</dbReference>
<reference evidence="11" key="1">
    <citation type="submission" date="2023-07" db="EMBL/GenBank/DDBJ databases">
        <title>Chromosome-level genome assembly of Artemia franciscana.</title>
        <authorList>
            <person name="Jo E."/>
        </authorList>
    </citation>
    <scope>NUCLEOTIDE SEQUENCE</scope>
    <source>
        <tissue evidence="11">Whole body</tissue>
    </source>
</reference>
<evidence type="ECO:0000256" key="3">
    <source>
        <dbReference type="ARBA" id="ARBA00022737"/>
    </source>
</evidence>
<dbReference type="Pfam" id="PF00651">
    <property type="entry name" value="BTB"/>
    <property type="match status" value="1"/>
</dbReference>
<dbReference type="PROSITE" id="PS50157">
    <property type="entry name" value="ZINC_FINGER_C2H2_2"/>
    <property type="match status" value="2"/>
</dbReference>
<dbReference type="SMART" id="SM00355">
    <property type="entry name" value="ZnF_C2H2"/>
    <property type="match status" value="2"/>
</dbReference>
<keyword evidence="2" id="KW-0479">Metal-binding</keyword>
<keyword evidence="3" id="KW-0677">Repeat</keyword>
<evidence type="ECO:0000256" key="7">
    <source>
        <dbReference type="PROSITE-ProRule" id="PRU00042"/>
    </source>
</evidence>
<dbReference type="EMBL" id="JAVRJZ010000011">
    <property type="protein sequence ID" value="KAK2716584.1"/>
    <property type="molecule type" value="Genomic_DNA"/>
</dbReference>
<dbReference type="PANTHER" id="PTHR24394:SF29">
    <property type="entry name" value="MYONEURIN"/>
    <property type="match status" value="1"/>
</dbReference>
<feature type="domain" description="C2H2-type" evidence="10">
    <location>
        <begin position="461"/>
        <end position="489"/>
    </location>
</feature>
<comment type="caution">
    <text evidence="11">The sequence shown here is derived from an EMBL/GenBank/DDBJ whole genome shotgun (WGS) entry which is preliminary data.</text>
</comment>
<dbReference type="PROSITE" id="PS50097">
    <property type="entry name" value="BTB"/>
    <property type="match status" value="1"/>
</dbReference>
<dbReference type="SMART" id="SM00225">
    <property type="entry name" value="BTB"/>
    <property type="match status" value="1"/>
</dbReference>
<sequence>MAFGRGCGAVSLSWRRHDEALTRMAATCWAKSQYTDVALFCEDGVLYAHRIVLASMSPLLAALLADAQANDVTVLLPEVTYEDMKLLLQFIYQGEVILPPRRTASLLEIAATLCIAGVTARPSPVSSPATSELRSNFQNETPDSAVADVKSGYYRDDHSLSPTSTDEPINLTYTEAKDRSEEDADSSDQHVVSSSKKNSLVDLKQQAADNLTALAQLVEATQNYVTVPNQGRPQTRKDSKIMKPRDYWTRNSIRSEKSQDSSDCDVEVDVEIRVDIDSDQEVDLRINQDKRPRCDSENDSGVERTENRDVCSRCGQLSDSDHSCNLLKRSKSDCLPYLLPLQDNYQTPYIEAFQQSAAQGYRLFLPPGIGSLPSPQVKGAAPLLPAFYREDEKHQPSGIPVRIPLRSETPPVDNVDNTVSNSVESGRRTKEGYLCNVCQKIFTSSSNLAVHSMIHSGTKPFKCDLCSWAFRQKAHLQKHMRHIHKVAPPGKGHNSIAKSEVCFDNSNSKLDSYPSSTPKLESVST</sequence>
<evidence type="ECO:0000259" key="9">
    <source>
        <dbReference type="PROSITE" id="PS50097"/>
    </source>
</evidence>
<dbReference type="AlphaFoldDB" id="A0AA88HVK2"/>
<evidence type="ECO:0000313" key="11">
    <source>
        <dbReference type="EMBL" id="KAK2716585.1"/>
    </source>
</evidence>
<evidence type="ECO:0000256" key="5">
    <source>
        <dbReference type="ARBA" id="ARBA00022833"/>
    </source>
</evidence>
<evidence type="ECO:0000256" key="1">
    <source>
        <dbReference type="ARBA" id="ARBA00004123"/>
    </source>
</evidence>
<dbReference type="GO" id="GO:0000981">
    <property type="term" value="F:DNA-binding transcription factor activity, RNA polymerase II-specific"/>
    <property type="evidence" value="ECO:0007669"/>
    <property type="project" value="TreeGrafter"/>
</dbReference>
<dbReference type="Gene3D" id="3.30.160.60">
    <property type="entry name" value="Classic Zinc Finger"/>
    <property type="match status" value="2"/>
</dbReference>
<dbReference type="InterPro" id="IPR013087">
    <property type="entry name" value="Znf_C2H2_type"/>
</dbReference>
<feature type="region of interest" description="Disordered" evidence="8">
    <location>
        <begin position="121"/>
        <end position="142"/>
    </location>
</feature>
<evidence type="ECO:0000256" key="4">
    <source>
        <dbReference type="ARBA" id="ARBA00022771"/>
    </source>
</evidence>
<keyword evidence="5" id="KW-0862">Zinc</keyword>
<keyword evidence="4 7" id="KW-0863">Zinc-finger</keyword>